<protein>
    <submittedName>
        <fullName evidence="6">Ribulokinase</fullName>
    </submittedName>
</protein>
<feature type="domain" description="Carbohydrate kinase FGGY C-terminal" evidence="5">
    <location>
        <begin position="281"/>
        <end position="489"/>
    </location>
</feature>
<comment type="caution">
    <text evidence="6">The sequence shown here is derived from an EMBL/GenBank/DDBJ whole genome shotgun (WGS) entry which is preliminary data.</text>
</comment>
<dbReference type="Pfam" id="PF00370">
    <property type="entry name" value="FGGY_N"/>
    <property type="match status" value="1"/>
</dbReference>
<reference evidence="6" key="2">
    <citation type="submission" date="2020-09" db="EMBL/GenBank/DDBJ databases">
        <authorList>
            <person name="Sun Q."/>
            <person name="Zhou Y."/>
        </authorList>
    </citation>
    <scope>NUCLEOTIDE SEQUENCE</scope>
    <source>
        <strain evidence="6">CGMCC 1.15493</strain>
    </source>
</reference>
<dbReference type="GO" id="GO:0019150">
    <property type="term" value="F:D-ribulokinase activity"/>
    <property type="evidence" value="ECO:0007669"/>
    <property type="project" value="TreeGrafter"/>
</dbReference>
<reference evidence="6" key="1">
    <citation type="journal article" date="2014" name="Int. J. Syst. Evol. Microbiol.">
        <title>Complete genome sequence of Corynebacterium casei LMG S-19264T (=DSM 44701T), isolated from a smear-ripened cheese.</title>
        <authorList>
            <consortium name="US DOE Joint Genome Institute (JGI-PGF)"/>
            <person name="Walter F."/>
            <person name="Albersmeier A."/>
            <person name="Kalinowski J."/>
            <person name="Ruckert C."/>
        </authorList>
    </citation>
    <scope>NUCLEOTIDE SEQUENCE</scope>
    <source>
        <strain evidence="6">CGMCC 1.15493</strain>
    </source>
</reference>
<dbReference type="InterPro" id="IPR018485">
    <property type="entry name" value="FGGY_C"/>
</dbReference>
<keyword evidence="2" id="KW-0808">Transferase</keyword>
<sequence>MDKLFIGVDVGTGSARAGVFDGLGRLRGAARRPIRTWHEEGGLVEQSSADIWAAVVASMREAMTKAGGAPEAVGGIGFDATCSLVVLDAAGGSLPVGPSEDPQRDVIVWMDHRAMDQTRRINATHHAVLTYVGGVISPEMETPKLLWLKEHRPDIFRRAGHFFDLADFLSYRATGSLARSVCTVTCKWTYLAHERRWDADYFHTIGLGELADEGFARIGTEIVDIASPLGTGLTAAAAAELGLCAGTPVGASLIDAHAGGVGTLGGRNAAGEAPADPAAQLAMIMGTSSCAMALTPQAAFVDGVWGPYFGALLPDYWLLEGGQSAYGAGLDYLVGLHPAAAAAREAAAAKDLGLLDFLEQRAVAMAGSLEAAARLARDLHIVPEFLGNRSPEADPKAKAAIAGLGLDTSLDSLVRLFVAGLCGLCYGTRQIVEAMRRRGVVIGTIVVSGGAARSPLLRRILADAADLYVALPETVEPVLLGSAMLGAVAGGHYPDLRSAAAAMCRTGEEIVPATGATAAYHAAKYAAYGALQQSERTVRRIMQDV</sequence>
<evidence type="ECO:0000256" key="1">
    <source>
        <dbReference type="ARBA" id="ARBA00009156"/>
    </source>
</evidence>
<dbReference type="AlphaFoldDB" id="A0A917DA69"/>
<dbReference type="Pfam" id="PF02782">
    <property type="entry name" value="FGGY_C"/>
    <property type="match status" value="1"/>
</dbReference>
<dbReference type="InterPro" id="IPR043129">
    <property type="entry name" value="ATPase_NBD"/>
</dbReference>
<keyword evidence="7" id="KW-1185">Reference proteome</keyword>
<dbReference type="Gene3D" id="3.30.420.40">
    <property type="match status" value="1"/>
</dbReference>
<gene>
    <name evidence="6" type="ORF">GCM10011335_19410</name>
</gene>
<proteinExistence type="inferred from homology"/>
<dbReference type="Gene3D" id="1.20.58.2240">
    <property type="match status" value="1"/>
</dbReference>
<dbReference type="GO" id="GO:0005737">
    <property type="term" value="C:cytoplasm"/>
    <property type="evidence" value="ECO:0007669"/>
    <property type="project" value="TreeGrafter"/>
</dbReference>
<feature type="domain" description="Carbohydrate kinase FGGY N-terminal" evidence="4">
    <location>
        <begin position="5"/>
        <end position="262"/>
    </location>
</feature>
<dbReference type="InterPro" id="IPR018484">
    <property type="entry name" value="FGGY_N"/>
</dbReference>
<evidence type="ECO:0000313" key="7">
    <source>
        <dbReference type="Proteomes" id="UP000613160"/>
    </source>
</evidence>
<organism evidence="6 7">
    <name type="scientific">Aureimonas glaciei</name>
    <dbReference type="NCBI Taxonomy" id="1776957"/>
    <lineage>
        <taxon>Bacteria</taxon>
        <taxon>Pseudomonadati</taxon>
        <taxon>Pseudomonadota</taxon>
        <taxon>Alphaproteobacteria</taxon>
        <taxon>Hyphomicrobiales</taxon>
        <taxon>Aurantimonadaceae</taxon>
        <taxon>Aureimonas</taxon>
    </lineage>
</organism>
<evidence type="ECO:0000256" key="2">
    <source>
        <dbReference type="ARBA" id="ARBA00022679"/>
    </source>
</evidence>
<dbReference type="InterPro" id="IPR000577">
    <property type="entry name" value="Carb_kinase_FGGY"/>
</dbReference>
<dbReference type="GO" id="GO:0019321">
    <property type="term" value="P:pentose metabolic process"/>
    <property type="evidence" value="ECO:0007669"/>
    <property type="project" value="TreeGrafter"/>
</dbReference>
<evidence type="ECO:0000259" key="4">
    <source>
        <dbReference type="Pfam" id="PF00370"/>
    </source>
</evidence>
<dbReference type="InterPro" id="IPR006003">
    <property type="entry name" value="FGGY_RbtK-like"/>
</dbReference>
<keyword evidence="3" id="KW-0418">Kinase</keyword>
<comment type="similarity">
    <text evidence="1">Belongs to the FGGY kinase family.</text>
</comment>
<dbReference type="RefSeq" id="WP_188850409.1">
    <property type="nucleotide sequence ID" value="NZ_BMJJ01000004.1"/>
</dbReference>
<dbReference type="EMBL" id="BMJJ01000004">
    <property type="protein sequence ID" value="GGD16694.1"/>
    <property type="molecule type" value="Genomic_DNA"/>
</dbReference>
<dbReference type="SUPFAM" id="SSF53067">
    <property type="entry name" value="Actin-like ATPase domain"/>
    <property type="match status" value="2"/>
</dbReference>
<evidence type="ECO:0000313" key="6">
    <source>
        <dbReference type="EMBL" id="GGD16694.1"/>
    </source>
</evidence>
<dbReference type="Proteomes" id="UP000613160">
    <property type="component" value="Unassembled WGS sequence"/>
</dbReference>
<dbReference type="CDD" id="cd07782">
    <property type="entry name" value="ASKHA_NBD_FGGY_D-RBK"/>
    <property type="match status" value="1"/>
</dbReference>
<dbReference type="PANTHER" id="PTHR43435:SF4">
    <property type="entry name" value="FGGY CARBOHYDRATE KINASE DOMAIN-CONTAINING PROTEIN"/>
    <property type="match status" value="1"/>
</dbReference>
<dbReference type="PIRSF" id="PIRSF000538">
    <property type="entry name" value="GlpK"/>
    <property type="match status" value="1"/>
</dbReference>
<dbReference type="PANTHER" id="PTHR43435">
    <property type="entry name" value="RIBULOKINASE"/>
    <property type="match status" value="1"/>
</dbReference>
<evidence type="ECO:0000259" key="5">
    <source>
        <dbReference type="Pfam" id="PF02782"/>
    </source>
</evidence>
<accession>A0A917DA69</accession>
<name>A0A917DA69_9HYPH</name>
<dbReference type="NCBIfam" id="TIGR01315">
    <property type="entry name" value="5C_CHO_kinase"/>
    <property type="match status" value="1"/>
</dbReference>
<evidence type="ECO:0000256" key="3">
    <source>
        <dbReference type="ARBA" id="ARBA00022777"/>
    </source>
</evidence>